<name>A0A1T3VZC4_9MYCO</name>
<proteinExistence type="predicted"/>
<sequence>AAAADATLASATPVLAKVPRSGGHWLAVAEAAVRGPIQIAVACDPTDSALLAAARRLAPGGAVVIGGAVDSSELLTGRDRVGGRDAAYVCRGRVCDLPVTTVENLVVTLEGSV</sequence>
<dbReference type="Proteomes" id="UP000191039">
    <property type="component" value="Unassembled WGS sequence"/>
</dbReference>
<gene>
    <name evidence="1" type="ORF">BV510_25465</name>
</gene>
<organism evidence="1 2">
    <name type="scientific">Mycolicibacterium diernhoferi</name>
    <dbReference type="NCBI Taxonomy" id="1801"/>
    <lineage>
        <taxon>Bacteria</taxon>
        <taxon>Bacillati</taxon>
        <taxon>Actinomycetota</taxon>
        <taxon>Actinomycetes</taxon>
        <taxon>Mycobacteriales</taxon>
        <taxon>Mycobacteriaceae</taxon>
        <taxon>Mycolicibacterium</taxon>
    </lineage>
</organism>
<protein>
    <submittedName>
        <fullName evidence="1">Uncharacterized protein</fullName>
    </submittedName>
</protein>
<feature type="non-terminal residue" evidence="1">
    <location>
        <position position="1"/>
    </location>
</feature>
<dbReference type="EMBL" id="MIJD01000384">
    <property type="protein sequence ID" value="OPE47120.1"/>
    <property type="molecule type" value="Genomic_DNA"/>
</dbReference>
<comment type="caution">
    <text evidence="1">The sequence shown here is derived from an EMBL/GenBank/DDBJ whole genome shotgun (WGS) entry which is preliminary data.</text>
</comment>
<dbReference type="AlphaFoldDB" id="A0A1T3VZC4"/>
<evidence type="ECO:0000313" key="2">
    <source>
        <dbReference type="Proteomes" id="UP000191039"/>
    </source>
</evidence>
<accession>A0A1T3VZC4</accession>
<reference evidence="1 2" key="1">
    <citation type="submission" date="2016-09" db="EMBL/GenBank/DDBJ databases">
        <title>genome sequences of unsequenced Mycobacteria.</title>
        <authorList>
            <person name="Greninger A.L."/>
            <person name="Jerome K.R."/>
            <person name="Mcnair B."/>
            <person name="Wallis C."/>
            <person name="Fang F."/>
        </authorList>
    </citation>
    <scope>NUCLEOTIDE SEQUENCE [LARGE SCALE GENOMIC DNA]</scope>
    <source>
        <strain evidence="1 2">BM1</strain>
    </source>
</reference>
<evidence type="ECO:0000313" key="1">
    <source>
        <dbReference type="EMBL" id="OPE47120.1"/>
    </source>
</evidence>